<dbReference type="Proteomes" id="UP000622547">
    <property type="component" value="Unassembled WGS sequence"/>
</dbReference>
<comment type="caution">
    <text evidence="2">The sequence shown here is derived from an EMBL/GenBank/DDBJ whole genome shotgun (WGS) entry which is preliminary data.</text>
</comment>
<name>A0A8J3XCV6_9ACTN</name>
<gene>
    <name evidence="2" type="ORF">Pph01_08270</name>
</gene>
<sequence length="234" mass="26361">MLAGLSTDYYTRLEQGRERNPSPQVLAALADAFGFDLDATEHLYELVRPRPHRQSGASADQADDEVNRRVLRFVEKWDDASVIVVNHRLDIVATNRAASVLLEGFERVDNLIRMTFLSPAAREFWLDWGQEAAANVAHLRAVAGAGHDPRVVEIVDELSRESEDFRSLWARYDVRIRKDEFVRVHRREVGEMIFWNETIRTGSAPGLHIFVGEPASDGPTGDTLAKLRTLIAGN</sequence>
<dbReference type="Gene3D" id="3.30.450.180">
    <property type="match status" value="1"/>
</dbReference>
<dbReference type="AlphaFoldDB" id="A0A8J3XCV6"/>
<dbReference type="PANTHER" id="PTHR35010">
    <property type="entry name" value="BLL4672 PROTEIN-RELATED"/>
    <property type="match status" value="1"/>
</dbReference>
<evidence type="ECO:0000313" key="2">
    <source>
        <dbReference type="EMBL" id="GII35824.1"/>
    </source>
</evidence>
<organism evidence="2 3">
    <name type="scientific">Planotetraspora phitsanulokensis</name>
    <dbReference type="NCBI Taxonomy" id="575192"/>
    <lineage>
        <taxon>Bacteria</taxon>
        <taxon>Bacillati</taxon>
        <taxon>Actinomycetota</taxon>
        <taxon>Actinomycetes</taxon>
        <taxon>Streptosporangiales</taxon>
        <taxon>Streptosporangiaceae</taxon>
        <taxon>Planotetraspora</taxon>
    </lineage>
</organism>
<dbReference type="InterPro" id="IPR010982">
    <property type="entry name" value="Lambda_DNA-bd_dom_sf"/>
</dbReference>
<proteinExistence type="predicted"/>
<feature type="domain" description="HTH cro/C1-type" evidence="1">
    <location>
        <begin position="2"/>
        <end position="40"/>
    </location>
</feature>
<dbReference type="InterPro" id="IPR041413">
    <property type="entry name" value="MLTR_LBD"/>
</dbReference>
<evidence type="ECO:0000313" key="3">
    <source>
        <dbReference type="Proteomes" id="UP000622547"/>
    </source>
</evidence>
<dbReference type="Pfam" id="PF17765">
    <property type="entry name" value="MLTR_LBD"/>
    <property type="match status" value="1"/>
</dbReference>
<keyword evidence="3" id="KW-1185">Reference proteome</keyword>
<dbReference type="GO" id="GO:0003677">
    <property type="term" value="F:DNA binding"/>
    <property type="evidence" value="ECO:0007669"/>
    <property type="project" value="InterPro"/>
</dbReference>
<dbReference type="PROSITE" id="PS50943">
    <property type="entry name" value="HTH_CROC1"/>
    <property type="match status" value="1"/>
</dbReference>
<dbReference type="CDD" id="cd00093">
    <property type="entry name" value="HTH_XRE"/>
    <property type="match status" value="1"/>
</dbReference>
<protein>
    <submittedName>
        <fullName evidence="2">Transcriptional regulator</fullName>
    </submittedName>
</protein>
<dbReference type="InterPro" id="IPR001387">
    <property type="entry name" value="Cro/C1-type_HTH"/>
</dbReference>
<accession>A0A8J3XCV6</accession>
<dbReference type="EMBL" id="BOOP01000003">
    <property type="protein sequence ID" value="GII35824.1"/>
    <property type="molecule type" value="Genomic_DNA"/>
</dbReference>
<dbReference type="Pfam" id="PF13560">
    <property type="entry name" value="HTH_31"/>
    <property type="match status" value="1"/>
</dbReference>
<dbReference type="SUPFAM" id="SSF47413">
    <property type="entry name" value="lambda repressor-like DNA-binding domains"/>
    <property type="match status" value="1"/>
</dbReference>
<dbReference type="PANTHER" id="PTHR35010:SF2">
    <property type="entry name" value="BLL4672 PROTEIN"/>
    <property type="match status" value="1"/>
</dbReference>
<evidence type="ECO:0000259" key="1">
    <source>
        <dbReference type="PROSITE" id="PS50943"/>
    </source>
</evidence>
<reference evidence="2 3" key="1">
    <citation type="submission" date="2021-01" db="EMBL/GenBank/DDBJ databases">
        <title>Whole genome shotgun sequence of Planotetraspora phitsanulokensis NBRC 104273.</title>
        <authorList>
            <person name="Komaki H."/>
            <person name="Tamura T."/>
        </authorList>
    </citation>
    <scope>NUCLEOTIDE SEQUENCE [LARGE SCALE GENOMIC DNA]</scope>
    <source>
        <strain evidence="2 3">NBRC 104273</strain>
    </source>
</reference>
<dbReference type="Gene3D" id="1.10.260.40">
    <property type="entry name" value="lambda repressor-like DNA-binding domains"/>
    <property type="match status" value="1"/>
</dbReference>